<gene>
    <name evidence="2" type="ORF">BHX94_09955</name>
</gene>
<organism evidence="2 3">
    <name type="scientific">Macrococcoides bohemicum</name>
    <dbReference type="NCBI Taxonomy" id="1903056"/>
    <lineage>
        <taxon>Bacteria</taxon>
        <taxon>Bacillati</taxon>
        <taxon>Bacillota</taxon>
        <taxon>Bacilli</taxon>
        <taxon>Bacillales</taxon>
        <taxon>Staphylococcaceae</taxon>
        <taxon>Macrococcoides</taxon>
    </lineage>
</organism>
<reference evidence="2 3" key="1">
    <citation type="journal article" date="2018" name="Front. Microbiol.">
        <title>Description and Comparative Genomics of Macrococcus caseolyticus subsp. hominis subsp. nov., Macrococcus goetzii sp. nov., Macrococcus epidermidis sp. nov., and Macrococcus bohemicus sp. nov., Novel Macrococci From Human Clinical Material With Virulence Potential and Suspected Uptake of Foreign DNA by Natural Transformation.</title>
        <authorList>
            <person name="Maslanova I."/>
            <person name="Wertheimer Z."/>
            <person name="Sedlacek I."/>
            <person name="Svec P."/>
            <person name="Indrakova A."/>
            <person name="Kovarovic V."/>
            <person name="Schumann P."/>
            <person name="Sproer C."/>
            <person name="Kralova S."/>
            <person name="Sedo O."/>
            <person name="Kristofova L."/>
            <person name="Vrbovska V."/>
            <person name="Fuzik T."/>
            <person name="Petras P."/>
            <person name="Zdrahal Z."/>
            <person name="Ruzickova V."/>
            <person name="Doskar J."/>
            <person name="Pantucek R."/>
        </authorList>
    </citation>
    <scope>NUCLEOTIDE SEQUENCE [LARGE SCALE GENOMIC DNA]</scope>
    <source>
        <strain evidence="2 3">03/115</strain>
    </source>
</reference>
<dbReference type="InterPro" id="IPR025657">
    <property type="entry name" value="RadC_JAB"/>
</dbReference>
<dbReference type="OrthoDB" id="9804482at2"/>
<protein>
    <recommendedName>
        <fullName evidence="1">RadC-like JAB domain-containing protein</fullName>
    </recommendedName>
</protein>
<name>A0A328A294_9STAP</name>
<evidence type="ECO:0000259" key="1">
    <source>
        <dbReference type="Pfam" id="PF04002"/>
    </source>
</evidence>
<dbReference type="Gene3D" id="3.40.140.10">
    <property type="entry name" value="Cytidine Deaminase, domain 2"/>
    <property type="match status" value="1"/>
</dbReference>
<dbReference type="EMBL" id="PZJG01000007">
    <property type="protein sequence ID" value="RAK48713.1"/>
    <property type="molecule type" value="Genomic_DNA"/>
</dbReference>
<comment type="caution">
    <text evidence="2">The sequence shown here is derived from an EMBL/GenBank/DDBJ whole genome shotgun (WGS) entry which is preliminary data.</text>
</comment>
<evidence type="ECO:0000313" key="3">
    <source>
        <dbReference type="Proteomes" id="UP000249579"/>
    </source>
</evidence>
<accession>A0A328A294</accession>
<dbReference type="Pfam" id="PF04002">
    <property type="entry name" value="RadC"/>
    <property type="match status" value="1"/>
</dbReference>
<sequence length="38" mass="4305">MEATKRLYEVGKLIGIDVLDHIIFTDDSFISLKESGHL</sequence>
<proteinExistence type="predicted"/>
<dbReference type="Proteomes" id="UP000249579">
    <property type="component" value="Unassembled WGS sequence"/>
</dbReference>
<feature type="domain" description="RadC-like JAB" evidence="1">
    <location>
        <begin position="2"/>
        <end position="36"/>
    </location>
</feature>
<evidence type="ECO:0000313" key="2">
    <source>
        <dbReference type="EMBL" id="RAK48713.1"/>
    </source>
</evidence>
<dbReference type="AlphaFoldDB" id="A0A328A294"/>